<keyword evidence="2" id="KW-1185">Reference proteome</keyword>
<accession>A0ABM6XXG1</accession>
<sequence length="373" mass="42601">MKKFILHIGSGKCASSSIQAYFGQNFSVVPEHESSSGPQYRYFCIRPGGEIVSGEDLLLAHQSSPSGYVCSCAIRAFYNNAVQTFKNIRDRLAENEVAVLSFEAWAEEIRSFDLSHVFKEAEIEVEVIFVVRSPIDLLNSAWWQWGVWTGNTIEADTKKRIGMVKFAELAERWGNLPNVSKIHLIELQQNPFKRLQEILELDSAPAPHLNVSTHPALLEHLIKYQQEFGRGEHNSGMEFHLNNILDLPKRKVPFVLDADLRHYILSETLESSTKIAKPMITEDSSLEAVFSEKYLSDRLYQERHVCKDFTNFATSEERDELTTALIRAALGNNLIKLPFSAYRYYRLNPDVQQAGVDPYKHFLLQGIAQGRRY</sequence>
<name>A0ABM6XXG1_9PROT</name>
<evidence type="ECO:0000313" key="1">
    <source>
        <dbReference type="EMBL" id="AXO14387.1"/>
    </source>
</evidence>
<evidence type="ECO:0008006" key="3">
    <source>
        <dbReference type="Google" id="ProtNLM"/>
    </source>
</evidence>
<gene>
    <name evidence="1" type="ORF">DY252_09240</name>
</gene>
<dbReference type="EMBL" id="CP031555">
    <property type="protein sequence ID" value="AXO14387.1"/>
    <property type="molecule type" value="Genomic_DNA"/>
</dbReference>
<evidence type="ECO:0000313" key="2">
    <source>
        <dbReference type="Proteomes" id="UP000256971"/>
    </source>
</evidence>
<organism evidence="1 2">
    <name type="scientific">Thalassospira indica</name>
    <dbReference type="NCBI Taxonomy" id="1891279"/>
    <lineage>
        <taxon>Bacteria</taxon>
        <taxon>Pseudomonadati</taxon>
        <taxon>Pseudomonadota</taxon>
        <taxon>Alphaproteobacteria</taxon>
        <taxon>Rhodospirillales</taxon>
        <taxon>Thalassospiraceae</taxon>
        <taxon>Thalassospira</taxon>
    </lineage>
</organism>
<dbReference type="RefSeq" id="WP_064790017.1">
    <property type="nucleotide sequence ID" value="NZ_CP031555.1"/>
</dbReference>
<dbReference type="InterPro" id="IPR027417">
    <property type="entry name" value="P-loop_NTPase"/>
</dbReference>
<dbReference type="Proteomes" id="UP000256971">
    <property type="component" value="Chromosome"/>
</dbReference>
<dbReference type="Gene3D" id="3.40.50.300">
    <property type="entry name" value="P-loop containing nucleotide triphosphate hydrolases"/>
    <property type="match status" value="1"/>
</dbReference>
<proteinExistence type="predicted"/>
<reference evidence="1 2" key="1">
    <citation type="submission" date="2018-08" db="EMBL/GenBank/DDBJ databases">
        <title>Complete genome sequence of type strain Thalassospira indica MCCC 1A01103T, isolated from isolated from deep seawater of the Indian Ocean.</title>
        <authorList>
            <person name="Liu Y."/>
        </authorList>
    </citation>
    <scope>NUCLEOTIDE SEQUENCE [LARGE SCALE GENOMIC DNA]</scope>
    <source>
        <strain evidence="1 2">PB8BT</strain>
    </source>
</reference>
<dbReference type="SUPFAM" id="SSF52540">
    <property type="entry name" value="P-loop containing nucleoside triphosphate hydrolases"/>
    <property type="match status" value="1"/>
</dbReference>
<protein>
    <recommendedName>
        <fullName evidence="3">Sulfotransferase domain-containing protein</fullName>
    </recommendedName>
</protein>